<protein>
    <submittedName>
        <fullName evidence="2">Uncharacterized protein</fullName>
    </submittedName>
</protein>
<organism evidence="2 3">
    <name type="scientific">Cladonia borealis</name>
    <dbReference type="NCBI Taxonomy" id="184061"/>
    <lineage>
        <taxon>Eukaryota</taxon>
        <taxon>Fungi</taxon>
        <taxon>Dikarya</taxon>
        <taxon>Ascomycota</taxon>
        <taxon>Pezizomycotina</taxon>
        <taxon>Lecanoromycetes</taxon>
        <taxon>OSLEUM clade</taxon>
        <taxon>Lecanoromycetidae</taxon>
        <taxon>Lecanorales</taxon>
        <taxon>Lecanorineae</taxon>
        <taxon>Cladoniaceae</taxon>
        <taxon>Cladonia</taxon>
    </lineage>
</organism>
<dbReference type="EMBL" id="JAFEKC020000013">
    <property type="protein sequence ID" value="KAK0511266.1"/>
    <property type="molecule type" value="Genomic_DNA"/>
</dbReference>
<name>A0AA39R0N4_9LECA</name>
<dbReference type="AlphaFoldDB" id="A0AA39R0N4"/>
<evidence type="ECO:0000313" key="3">
    <source>
        <dbReference type="Proteomes" id="UP001166286"/>
    </source>
</evidence>
<gene>
    <name evidence="2" type="ORF">JMJ35_005839</name>
</gene>
<evidence type="ECO:0000256" key="1">
    <source>
        <dbReference type="SAM" id="MobiDB-lite"/>
    </source>
</evidence>
<evidence type="ECO:0000313" key="2">
    <source>
        <dbReference type="EMBL" id="KAK0511266.1"/>
    </source>
</evidence>
<proteinExistence type="predicted"/>
<keyword evidence="3" id="KW-1185">Reference proteome</keyword>
<sequence>MNTANVKEDRENPERGLLWLLSRGEGDETLASQSTEDSDASDHEIGLAIDDEDDSEDGHTDGQIDEEEDDLPQQMQDVELGESHQTGAEDQGSDVSMEDNSDTFSHDGLIAHILLPRRSVTGWIARL</sequence>
<accession>A0AA39R0N4</accession>
<feature type="compositionally biased region" description="Basic and acidic residues" evidence="1">
    <location>
        <begin position="1"/>
        <end position="14"/>
    </location>
</feature>
<dbReference type="Proteomes" id="UP001166286">
    <property type="component" value="Unassembled WGS sequence"/>
</dbReference>
<comment type="caution">
    <text evidence="2">The sequence shown here is derived from an EMBL/GenBank/DDBJ whole genome shotgun (WGS) entry which is preliminary data.</text>
</comment>
<reference evidence="2" key="1">
    <citation type="submission" date="2023-03" db="EMBL/GenBank/DDBJ databases">
        <title>Complete genome of Cladonia borealis.</title>
        <authorList>
            <person name="Park H."/>
        </authorList>
    </citation>
    <scope>NUCLEOTIDE SEQUENCE</scope>
    <source>
        <strain evidence="2">ANT050790</strain>
    </source>
</reference>
<feature type="region of interest" description="Disordered" evidence="1">
    <location>
        <begin position="1"/>
        <end position="108"/>
    </location>
</feature>